<dbReference type="Proteomes" id="UP001182247">
    <property type="component" value="Unassembled WGS sequence"/>
</dbReference>
<dbReference type="AlphaFoldDB" id="A0AAE4FGJ6"/>
<comment type="caution">
    <text evidence="2">The sequence shown here is derived from an EMBL/GenBank/DDBJ whole genome shotgun (WGS) entry which is preliminary data.</text>
</comment>
<evidence type="ECO:0000313" key="3">
    <source>
        <dbReference type="Proteomes" id="UP001182247"/>
    </source>
</evidence>
<organism evidence="2 3">
    <name type="scientific">Morganella morganii</name>
    <name type="common">Proteus morganii</name>
    <dbReference type="NCBI Taxonomy" id="582"/>
    <lineage>
        <taxon>Bacteria</taxon>
        <taxon>Pseudomonadati</taxon>
        <taxon>Pseudomonadota</taxon>
        <taxon>Gammaproteobacteria</taxon>
        <taxon>Enterobacterales</taxon>
        <taxon>Morganellaceae</taxon>
        <taxon>Morganella</taxon>
    </lineage>
</organism>
<feature type="non-terminal residue" evidence="2">
    <location>
        <position position="49"/>
    </location>
</feature>
<dbReference type="GO" id="GO:0004803">
    <property type="term" value="F:transposase activity"/>
    <property type="evidence" value="ECO:0007669"/>
    <property type="project" value="InterPro"/>
</dbReference>
<dbReference type="GO" id="GO:0003677">
    <property type="term" value="F:DNA binding"/>
    <property type="evidence" value="ECO:0007669"/>
    <property type="project" value="InterPro"/>
</dbReference>
<feature type="domain" description="Transposase IS116/IS110/IS902 C-terminal" evidence="1">
    <location>
        <begin position="2"/>
        <end position="42"/>
    </location>
</feature>
<sequence length="49" mass="5610">MPASSGKTVRHRLNRGGSREANNALWTIALVRMRSDPRTRIYVDRRTGE</sequence>
<accession>A0AAE4FGJ6</accession>
<reference evidence="2" key="1">
    <citation type="submission" date="2023-02" db="EMBL/GenBank/DDBJ databases">
        <title>Detection, antimicrobial susceptibility and genomic characterization of NDM-producing species of Morganellaceae, Yersiniaceae, and Enterobacteriaceae other than Klebsiella.</title>
        <authorList>
            <person name="Camargo C.H."/>
            <person name="Sacchi C.T."/>
            <person name="Campos K.R."/>
        </authorList>
    </citation>
    <scope>NUCLEOTIDE SEQUENCE</scope>
    <source>
        <strain evidence="2">1189_21</strain>
    </source>
</reference>
<protein>
    <submittedName>
        <fullName evidence="2">Transposase</fullName>
    </submittedName>
</protein>
<evidence type="ECO:0000259" key="1">
    <source>
        <dbReference type="Pfam" id="PF02371"/>
    </source>
</evidence>
<gene>
    <name evidence="2" type="ORF">OSC06_22115</name>
</gene>
<name>A0AAE4FGJ6_MORMO</name>
<dbReference type="EMBL" id="JAPKIY010000105">
    <property type="protein sequence ID" value="MDS0900631.1"/>
    <property type="molecule type" value="Genomic_DNA"/>
</dbReference>
<dbReference type="Pfam" id="PF02371">
    <property type="entry name" value="Transposase_20"/>
    <property type="match status" value="1"/>
</dbReference>
<dbReference type="InterPro" id="IPR003346">
    <property type="entry name" value="Transposase_20"/>
</dbReference>
<evidence type="ECO:0000313" key="2">
    <source>
        <dbReference type="EMBL" id="MDS0900631.1"/>
    </source>
</evidence>
<proteinExistence type="predicted"/>
<dbReference type="GO" id="GO:0006313">
    <property type="term" value="P:DNA transposition"/>
    <property type="evidence" value="ECO:0007669"/>
    <property type="project" value="InterPro"/>
</dbReference>